<comment type="subcellular location">
    <subcellularLocation>
        <location evidence="1">Membrane</location>
        <topology evidence="1">Multi-pass membrane protein</topology>
    </subcellularLocation>
</comment>
<evidence type="ECO:0000313" key="6">
    <source>
        <dbReference type="EMBL" id="NDJ95917.1"/>
    </source>
</evidence>
<feature type="transmembrane region" description="Helical" evidence="5">
    <location>
        <begin position="6"/>
        <end position="28"/>
    </location>
</feature>
<feature type="transmembrane region" description="Helical" evidence="5">
    <location>
        <begin position="105"/>
        <end position="128"/>
    </location>
</feature>
<dbReference type="PRINTS" id="PR00171">
    <property type="entry name" value="SUGRTRNSPORT"/>
</dbReference>
<keyword evidence="3 5" id="KW-1133">Transmembrane helix</keyword>
<feature type="transmembrane region" description="Helical" evidence="5">
    <location>
        <begin position="356"/>
        <end position="379"/>
    </location>
</feature>
<feature type="transmembrane region" description="Helical" evidence="5">
    <location>
        <begin position="262"/>
        <end position="284"/>
    </location>
</feature>
<accession>A0A6B2FX31</accession>
<feature type="transmembrane region" description="Helical" evidence="5">
    <location>
        <begin position="40"/>
        <end position="60"/>
    </location>
</feature>
<dbReference type="InterPro" id="IPR050549">
    <property type="entry name" value="MFS_Trehalose_Transporter"/>
</dbReference>
<proteinExistence type="predicted"/>
<dbReference type="PANTHER" id="PTHR48021">
    <property type="match status" value="1"/>
</dbReference>
<dbReference type="InterPro" id="IPR003663">
    <property type="entry name" value="Sugar/inositol_transpt"/>
</dbReference>
<evidence type="ECO:0000256" key="3">
    <source>
        <dbReference type="ARBA" id="ARBA00022989"/>
    </source>
</evidence>
<reference evidence="6" key="1">
    <citation type="submission" date="2018-11" db="EMBL/GenBank/DDBJ databases">
        <title>Myxobolus squamalis genome and transcriptome.</title>
        <authorList>
            <person name="Yahalomi D."/>
            <person name="Atkinson S.D."/>
            <person name="Neuhof M."/>
            <person name="Chang E.S."/>
            <person name="Philippe H."/>
            <person name="Cartwright P."/>
            <person name="Bartholomew J.L."/>
            <person name="Huchon D."/>
        </authorList>
    </citation>
    <scope>NUCLEOTIDE SEQUENCE</scope>
    <source>
        <strain evidence="6">71B08</strain>
        <tissue evidence="6">Whole</tissue>
    </source>
</reference>
<dbReference type="GO" id="GO:0022857">
    <property type="term" value="F:transmembrane transporter activity"/>
    <property type="evidence" value="ECO:0007669"/>
    <property type="project" value="InterPro"/>
</dbReference>
<protein>
    <submittedName>
        <fullName evidence="6">Facilitated trehalose transporter Tret1 (Trinotate prediction)</fullName>
    </submittedName>
</protein>
<evidence type="ECO:0000256" key="4">
    <source>
        <dbReference type="ARBA" id="ARBA00023136"/>
    </source>
</evidence>
<feature type="transmembrane region" description="Helical" evidence="5">
    <location>
        <begin position="291"/>
        <end position="307"/>
    </location>
</feature>
<dbReference type="SUPFAM" id="SSF103473">
    <property type="entry name" value="MFS general substrate transporter"/>
    <property type="match status" value="1"/>
</dbReference>
<name>A0A6B2FX31_MYXSQ</name>
<organism evidence="6">
    <name type="scientific">Myxobolus squamalis</name>
    <name type="common">Myxosporean</name>
    <dbReference type="NCBI Taxonomy" id="59785"/>
    <lineage>
        <taxon>Eukaryota</taxon>
        <taxon>Metazoa</taxon>
        <taxon>Cnidaria</taxon>
        <taxon>Myxozoa</taxon>
        <taxon>Myxosporea</taxon>
        <taxon>Bivalvulida</taxon>
        <taxon>Platysporina</taxon>
        <taxon>Myxobolidae</taxon>
        <taxon>Myxobolus</taxon>
    </lineage>
</organism>
<evidence type="ECO:0000256" key="5">
    <source>
        <dbReference type="SAM" id="Phobius"/>
    </source>
</evidence>
<keyword evidence="4 5" id="KW-0472">Membrane</keyword>
<feature type="transmembrane region" description="Helical" evidence="5">
    <location>
        <begin position="222"/>
        <end position="242"/>
    </location>
</feature>
<keyword evidence="2 5" id="KW-0812">Transmembrane</keyword>
<dbReference type="InterPro" id="IPR036259">
    <property type="entry name" value="MFS_trans_sf"/>
</dbReference>
<evidence type="ECO:0000256" key="1">
    <source>
        <dbReference type="ARBA" id="ARBA00004141"/>
    </source>
</evidence>
<dbReference type="EMBL" id="GHBR01000344">
    <property type="protein sequence ID" value="NDJ95917.1"/>
    <property type="molecule type" value="Transcribed_RNA"/>
</dbReference>
<feature type="transmembrane region" description="Helical" evidence="5">
    <location>
        <begin position="385"/>
        <end position="406"/>
    </location>
</feature>
<feature type="transmembrane region" description="Helical" evidence="5">
    <location>
        <begin position="319"/>
        <end position="344"/>
    </location>
</feature>
<dbReference type="Gene3D" id="1.20.1250.20">
    <property type="entry name" value="MFS general substrate transporter like domains"/>
    <property type="match status" value="2"/>
</dbReference>
<dbReference type="InterPro" id="IPR005828">
    <property type="entry name" value="MFS_sugar_transport-like"/>
</dbReference>
<dbReference type="Pfam" id="PF00083">
    <property type="entry name" value="Sugar_tr"/>
    <property type="match status" value="2"/>
</dbReference>
<evidence type="ECO:0000256" key="2">
    <source>
        <dbReference type="ARBA" id="ARBA00022692"/>
    </source>
</evidence>
<sequence length="422" mass="48098">MLSPYQFKIYTSLFAVGAFFGCLTYNCLFKQIQNTESCAVSSSIVLACGWGLHAFSLFIGEERVNLVAIILMFARFLLGIGCGISVGVVPIYVTNSVSRISRHIIGIFPPIFLNFGSLIAFIFGWILMKSDISLSNVTTASPHYILTKNNSLSYTPLTGMALCILSLCCSIFLPGSFYSGHNLLTNMIEYPYDPLIGDRLSFFDSLRDMLQTIKQPHIRKQLILGTGTMFFQSILGFEFIIFNAKSLLEPYFLDQTIFSSAWHPIESVLAFVYSCSASLTIYFSQHVNRNLVLYIGSICIFFIHFMLALDRMFAFKTDWIRYLLVLTLILVHNCSWCPFSWLIISEIWDTSIRDFGFLLSVSISWFTTIIIIFFISPLFCSSMSYISSILFDFIAILSIIFIYLYIPETKNKSYEEIQETFR</sequence>
<feature type="transmembrane region" description="Helical" evidence="5">
    <location>
        <begin position="157"/>
        <end position="178"/>
    </location>
</feature>
<dbReference type="AlphaFoldDB" id="A0A6B2FX31"/>
<dbReference type="PANTHER" id="PTHR48021:SF1">
    <property type="entry name" value="GH07001P-RELATED"/>
    <property type="match status" value="1"/>
</dbReference>
<dbReference type="GO" id="GO:0016020">
    <property type="term" value="C:membrane"/>
    <property type="evidence" value="ECO:0007669"/>
    <property type="project" value="UniProtKB-SubCell"/>
</dbReference>
<feature type="transmembrane region" description="Helical" evidence="5">
    <location>
        <begin position="66"/>
        <end position="93"/>
    </location>
</feature>